<dbReference type="InterPro" id="IPR001130">
    <property type="entry name" value="TatD-like"/>
</dbReference>
<feature type="binding site" evidence="1">
    <location>
        <position position="137"/>
    </location>
    <ligand>
        <name>a divalent metal cation</name>
        <dbReference type="ChEBI" id="CHEBI:60240"/>
        <label>2</label>
    </ligand>
</feature>
<proteinExistence type="predicted"/>
<dbReference type="SUPFAM" id="SSF51556">
    <property type="entry name" value="Metallo-dependent hydrolases"/>
    <property type="match status" value="1"/>
</dbReference>
<dbReference type="eggNOG" id="COG0084">
    <property type="taxonomic scope" value="Bacteria"/>
</dbReference>
<keyword evidence="1" id="KW-0479">Metal-binding</keyword>
<feature type="binding site" evidence="1">
    <location>
        <position position="14"/>
    </location>
    <ligand>
        <name>a divalent metal cation</name>
        <dbReference type="ChEBI" id="CHEBI:60240"/>
        <label>1</label>
    </ligand>
</feature>
<feature type="binding site" evidence="1">
    <location>
        <position position="101"/>
    </location>
    <ligand>
        <name>a divalent metal cation</name>
        <dbReference type="ChEBI" id="CHEBI:60240"/>
        <label>1</label>
    </ligand>
</feature>
<dbReference type="Gene3D" id="3.20.20.140">
    <property type="entry name" value="Metal-dependent hydrolases"/>
    <property type="match status" value="1"/>
</dbReference>
<dbReference type="Pfam" id="PF01026">
    <property type="entry name" value="TatD_DNase"/>
    <property type="match status" value="1"/>
</dbReference>
<dbReference type="GO" id="GO:0046872">
    <property type="term" value="F:metal ion binding"/>
    <property type="evidence" value="ECO:0007669"/>
    <property type="project" value="UniProtKB-KW"/>
</dbReference>
<dbReference type="GO" id="GO:0016788">
    <property type="term" value="F:hydrolase activity, acting on ester bonds"/>
    <property type="evidence" value="ECO:0007669"/>
    <property type="project" value="InterPro"/>
</dbReference>
<organism evidence="2 3">
    <name type="scientific">Sutterella wadsworthensis HGA0223</name>
    <dbReference type="NCBI Taxonomy" id="1203554"/>
    <lineage>
        <taxon>Bacteria</taxon>
        <taxon>Pseudomonadati</taxon>
        <taxon>Pseudomonadota</taxon>
        <taxon>Betaproteobacteria</taxon>
        <taxon>Burkholderiales</taxon>
        <taxon>Sutterellaceae</taxon>
        <taxon>Sutterella</taxon>
    </lineage>
</organism>
<dbReference type="HOGENOM" id="CLU_031506_0_1_4"/>
<dbReference type="Proteomes" id="UP000014400">
    <property type="component" value="Unassembled WGS sequence"/>
</dbReference>
<keyword evidence="3" id="KW-1185">Reference proteome</keyword>
<dbReference type="STRING" id="1203554.HMPREF1476_01935"/>
<dbReference type="InterPro" id="IPR032466">
    <property type="entry name" value="Metal_Hydrolase"/>
</dbReference>
<evidence type="ECO:0000313" key="3">
    <source>
        <dbReference type="Proteomes" id="UP000014400"/>
    </source>
</evidence>
<comment type="caution">
    <text evidence="2">The sequence shown here is derived from an EMBL/GenBank/DDBJ whole genome shotgun (WGS) entry which is preliminary data.</text>
</comment>
<dbReference type="GO" id="GO:0005829">
    <property type="term" value="C:cytosol"/>
    <property type="evidence" value="ECO:0007669"/>
    <property type="project" value="TreeGrafter"/>
</dbReference>
<evidence type="ECO:0008006" key="4">
    <source>
        <dbReference type="Google" id="ProtNLM"/>
    </source>
</evidence>
<dbReference type="RefSeq" id="WP_016475028.1">
    <property type="nucleotide sequence ID" value="NZ_KE150480.1"/>
</dbReference>
<protein>
    <recommendedName>
        <fullName evidence="4">TatD family hydrolase</fullName>
    </recommendedName>
</protein>
<dbReference type="PIRSF" id="PIRSF005902">
    <property type="entry name" value="DNase_TatD"/>
    <property type="match status" value="1"/>
</dbReference>
<feature type="binding site" evidence="1">
    <location>
        <position position="169"/>
    </location>
    <ligand>
        <name>a divalent metal cation</name>
        <dbReference type="ChEBI" id="CHEBI:60240"/>
        <label>2</label>
    </ligand>
</feature>
<evidence type="ECO:0000313" key="2">
    <source>
        <dbReference type="EMBL" id="EPD97990.1"/>
    </source>
</evidence>
<dbReference type="PANTHER" id="PTHR46124:SF3">
    <property type="entry name" value="HYDROLASE"/>
    <property type="match status" value="1"/>
</dbReference>
<accession>S3BF96</accession>
<name>S3BF96_9BURK</name>
<gene>
    <name evidence="2" type="ORF">HMPREF1476_01935</name>
</gene>
<dbReference type="PATRIC" id="fig|1203554.3.peg.2018"/>
<dbReference type="CDD" id="cd01310">
    <property type="entry name" value="TatD_DNAse"/>
    <property type="match status" value="1"/>
</dbReference>
<dbReference type="AlphaFoldDB" id="S3BF96"/>
<dbReference type="PANTHER" id="PTHR46124">
    <property type="entry name" value="D-AMINOACYL-TRNA DEACYLASE"/>
    <property type="match status" value="1"/>
</dbReference>
<sequence length="294" mass="31876">MTARAIKFIDTHSHLQVERLDGHRAQWLAQAREAGLENILLCAGAPEDWERTLSTAHEWGLGAMLGIHPLWLDSTTPAELVGLRELAESLLDDPHFIGLGEVGLDGFEPGLDQHKAEQVFLEELKIARDLDLPLSIHVRRTASKTLGLLRRVYGSPGKTGFQPVRGAVHAFNGSDAEREAFLAFGLVLGFGGACTYDGSKRIRRHLSELADGAWVLETDAPDMPPSSRRDAFALGHSTLDTRPADILEAARTAAQLRGTTLAAAAASARAAAIAAFPRLETLLRLPESFGRQTE</sequence>
<dbReference type="EMBL" id="ATCF01000028">
    <property type="protein sequence ID" value="EPD97990.1"/>
    <property type="molecule type" value="Genomic_DNA"/>
</dbReference>
<reference evidence="2 3" key="1">
    <citation type="submission" date="2013-04" db="EMBL/GenBank/DDBJ databases">
        <title>The Genome Sequence of Sutterella wadsworthensis HGA0223.</title>
        <authorList>
            <consortium name="The Broad Institute Genomics Platform"/>
            <person name="Earl A."/>
            <person name="Ward D."/>
            <person name="Feldgarden M."/>
            <person name="Gevers D."/>
            <person name="Schmidt T.M."/>
            <person name="Dover J."/>
            <person name="Dai D."/>
            <person name="Walker B."/>
            <person name="Young S."/>
            <person name="Zeng Q."/>
            <person name="Gargeya S."/>
            <person name="Fitzgerald M."/>
            <person name="Haas B."/>
            <person name="Abouelleil A."/>
            <person name="Allen A.W."/>
            <person name="Alvarado L."/>
            <person name="Arachchi H.M."/>
            <person name="Berlin A.M."/>
            <person name="Chapman S.B."/>
            <person name="Gainer-Dewar J."/>
            <person name="Goldberg J."/>
            <person name="Griggs A."/>
            <person name="Gujja S."/>
            <person name="Hansen M."/>
            <person name="Howarth C."/>
            <person name="Imamovic A."/>
            <person name="Ireland A."/>
            <person name="Larimer J."/>
            <person name="McCowan C."/>
            <person name="Murphy C."/>
            <person name="Pearson M."/>
            <person name="Poon T.W."/>
            <person name="Priest M."/>
            <person name="Roberts A."/>
            <person name="Saif S."/>
            <person name="Shea T."/>
            <person name="Sisk P."/>
            <person name="Sykes S."/>
            <person name="Wortman J."/>
            <person name="Nusbaum C."/>
            <person name="Birren B."/>
        </authorList>
    </citation>
    <scope>NUCLEOTIDE SEQUENCE [LARGE SCALE GENOMIC DNA]</scope>
    <source>
        <strain evidence="2 3">HGA0223</strain>
    </source>
</reference>
<feature type="binding site" evidence="1">
    <location>
        <position position="12"/>
    </location>
    <ligand>
        <name>a divalent metal cation</name>
        <dbReference type="ChEBI" id="CHEBI:60240"/>
        <label>1</label>
    </ligand>
</feature>
<evidence type="ECO:0000256" key="1">
    <source>
        <dbReference type="PIRSR" id="PIRSR005902-1"/>
    </source>
</evidence>
<feature type="binding site" evidence="1">
    <location>
        <position position="219"/>
    </location>
    <ligand>
        <name>a divalent metal cation</name>
        <dbReference type="ChEBI" id="CHEBI:60240"/>
        <label>1</label>
    </ligand>
</feature>